<accession>A0AAP3XS49</accession>
<evidence type="ECO:0008006" key="3">
    <source>
        <dbReference type="Google" id="ProtNLM"/>
    </source>
</evidence>
<dbReference type="RefSeq" id="WP_327789452.1">
    <property type="nucleotide sequence ID" value="NZ_JARGEQ010000104.1"/>
</dbReference>
<dbReference type="InterPro" id="IPR009057">
    <property type="entry name" value="Homeodomain-like_sf"/>
</dbReference>
<keyword evidence="2" id="KW-1185">Reference proteome</keyword>
<dbReference type="EMBL" id="JARGEQ010000104">
    <property type="protein sequence ID" value="MDF1587029.1"/>
    <property type="molecule type" value="Genomic_DNA"/>
</dbReference>
<reference evidence="1 2" key="1">
    <citation type="submission" date="2023-03" db="EMBL/GenBank/DDBJ databases">
        <title>YIM 152171 draft genome.</title>
        <authorList>
            <person name="Yang Z."/>
        </authorList>
    </citation>
    <scope>NUCLEOTIDE SEQUENCE [LARGE SCALE GENOMIC DNA]</scope>
    <source>
        <strain evidence="1 2">YIM 152171</strain>
    </source>
</reference>
<dbReference type="InterPro" id="IPR036271">
    <property type="entry name" value="Tet_transcr_reg_TetR-rel_C_sf"/>
</dbReference>
<sequence length="201" mass="22905">MPARRAEAARLEERAVEAALAIADETGWEGVRLALVADRTGLPLEEIGRRFRDVEAVADAWFGQARLAMLALPRDELDGSPADERIALAMERWLDTLAPHRRIAGQIIRHRLYPSHPHHWVPLVFDLSRLVHDLLDVARVPGHGRLRQAQEIGLTAITLATLRDWLRDESPGQERSKERLRRRLAGAGRLALRLHRQRPRR</sequence>
<gene>
    <name evidence="1" type="ORF">PZ740_11630</name>
</gene>
<dbReference type="AlphaFoldDB" id="A0AAP3XS49"/>
<name>A0AAP3XS49_9PROT</name>
<dbReference type="Proteomes" id="UP001301140">
    <property type="component" value="Unassembled WGS sequence"/>
</dbReference>
<protein>
    <recommendedName>
        <fullName evidence="3">TetR/AcrR family transcriptional regulator</fullName>
    </recommendedName>
</protein>
<organism evidence="1 2">
    <name type="scientific">Marinimicrococcus flavescens</name>
    <dbReference type="NCBI Taxonomy" id="3031815"/>
    <lineage>
        <taxon>Bacteria</taxon>
        <taxon>Pseudomonadati</taxon>
        <taxon>Pseudomonadota</taxon>
        <taxon>Alphaproteobacteria</taxon>
        <taxon>Geminicoccales</taxon>
        <taxon>Geminicoccaceae</taxon>
        <taxon>Marinimicrococcus</taxon>
    </lineage>
</organism>
<evidence type="ECO:0000313" key="1">
    <source>
        <dbReference type="EMBL" id="MDF1587029.1"/>
    </source>
</evidence>
<comment type="caution">
    <text evidence="1">The sequence shown here is derived from an EMBL/GenBank/DDBJ whole genome shotgun (WGS) entry which is preliminary data.</text>
</comment>
<dbReference type="SUPFAM" id="SSF46689">
    <property type="entry name" value="Homeodomain-like"/>
    <property type="match status" value="1"/>
</dbReference>
<dbReference type="SUPFAM" id="SSF48498">
    <property type="entry name" value="Tetracyclin repressor-like, C-terminal domain"/>
    <property type="match status" value="1"/>
</dbReference>
<evidence type="ECO:0000313" key="2">
    <source>
        <dbReference type="Proteomes" id="UP001301140"/>
    </source>
</evidence>
<dbReference type="Gene3D" id="1.10.357.10">
    <property type="entry name" value="Tetracycline Repressor, domain 2"/>
    <property type="match status" value="1"/>
</dbReference>
<proteinExistence type="predicted"/>